<evidence type="ECO:0000313" key="9">
    <source>
        <dbReference type="Proteomes" id="UP000230750"/>
    </source>
</evidence>
<feature type="transmembrane region" description="Helical" evidence="6">
    <location>
        <begin position="215"/>
        <end position="239"/>
    </location>
</feature>
<evidence type="ECO:0000256" key="2">
    <source>
        <dbReference type="ARBA" id="ARBA00006565"/>
    </source>
</evidence>
<comment type="similarity">
    <text evidence="2">Belongs to the DRAM/TMEM150 family.</text>
</comment>
<evidence type="ECO:0000256" key="6">
    <source>
        <dbReference type="SAM" id="Phobius"/>
    </source>
</evidence>
<dbReference type="PANTHER" id="PTHR21324:SF2">
    <property type="entry name" value="EG:22E5.9 PROTEIN"/>
    <property type="match status" value="1"/>
</dbReference>
<comment type="subcellular location">
    <subcellularLocation>
        <location evidence="1">Endomembrane system</location>
        <topology evidence="1">Multi-pass membrane protein</topology>
    </subcellularLocation>
</comment>
<evidence type="ECO:0000256" key="5">
    <source>
        <dbReference type="ARBA" id="ARBA00023136"/>
    </source>
</evidence>
<sequence>MEGCRGLCLVLLPIALAILGPIMLVTSYTIAVLHGDVAKLFPYISDTGGDAPESCIFGQFLNMISLIMFVGVMLRYKQVDSMVITLGLHRLNGLTLFLGCLCALGGSLVANFQDTHVMVVHYLGALLLFGFGIVYCFAHTYISYKINRLHLNERWACHLRLALTTLAAFSFVSCLVGSHFAEAGWNKHHVHKSYYYWGPEDGGYTAHLVSTFSEWVMSVALMGFFVTYIPDFLHIDLVLELRFFQRV</sequence>
<dbReference type="InterPro" id="IPR019402">
    <property type="entry name" value="CWH43_N"/>
</dbReference>
<keyword evidence="5 6" id="KW-0472">Membrane</keyword>
<keyword evidence="4 6" id="KW-1133">Transmembrane helix</keyword>
<feature type="domain" description="CWH43-like N-terminal" evidence="7">
    <location>
        <begin position="10"/>
        <end position="234"/>
    </location>
</feature>
<name>A0A2G8KGA8_STIJA</name>
<reference evidence="8 9" key="1">
    <citation type="journal article" date="2017" name="PLoS Biol.">
        <title>The sea cucumber genome provides insights into morphological evolution and visceral regeneration.</title>
        <authorList>
            <person name="Zhang X."/>
            <person name="Sun L."/>
            <person name="Yuan J."/>
            <person name="Sun Y."/>
            <person name="Gao Y."/>
            <person name="Zhang L."/>
            <person name="Li S."/>
            <person name="Dai H."/>
            <person name="Hamel J.F."/>
            <person name="Liu C."/>
            <person name="Yu Y."/>
            <person name="Liu S."/>
            <person name="Lin W."/>
            <person name="Guo K."/>
            <person name="Jin S."/>
            <person name="Xu P."/>
            <person name="Storey K.B."/>
            <person name="Huan P."/>
            <person name="Zhang T."/>
            <person name="Zhou Y."/>
            <person name="Zhang J."/>
            <person name="Lin C."/>
            <person name="Li X."/>
            <person name="Xing L."/>
            <person name="Huo D."/>
            <person name="Sun M."/>
            <person name="Wang L."/>
            <person name="Mercier A."/>
            <person name="Li F."/>
            <person name="Yang H."/>
            <person name="Xiang J."/>
        </authorList>
    </citation>
    <scope>NUCLEOTIDE SEQUENCE [LARGE SCALE GENOMIC DNA]</scope>
    <source>
        <strain evidence="8">Shaxun</strain>
        <tissue evidence="8">Muscle</tissue>
    </source>
</reference>
<dbReference type="InterPro" id="IPR050911">
    <property type="entry name" value="DRAM/TMEM150_Autophagy_Mod"/>
</dbReference>
<dbReference type="Pfam" id="PF10277">
    <property type="entry name" value="Frag1"/>
    <property type="match status" value="1"/>
</dbReference>
<proteinExistence type="inferred from homology"/>
<accession>A0A2G8KGA8</accession>
<evidence type="ECO:0000313" key="8">
    <source>
        <dbReference type="EMBL" id="PIK47033.1"/>
    </source>
</evidence>
<feature type="transmembrane region" description="Helical" evidence="6">
    <location>
        <begin position="7"/>
        <end position="31"/>
    </location>
</feature>
<evidence type="ECO:0000256" key="4">
    <source>
        <dbReference type="ARBA" id="ARBA00022989"/>
    </source>
</evidence>
<feature type="transmembrane region" description="Helical" evidence="6">
    <location>
        <begin position="94"/>
        <end position="113"/>
    </location>
</feature>
<feature type="transmembrane region" description="Helical" evidence="6">
    <location>
        <begin position="159"/>
        <end position="181"/>
    </location>
</feature>
<evidence type="ECO:0000256" key="1">
    <source>
        <dbReference type="ARBA" id="ARBA00004127"/>
    </source>
</evidence>
<evidence type="ECO:0000256" key="3">
    <source>
        <dbReference type="ARBA" id="ARBA00022692"/>
    </source>
</evidence>
<keyword evidence="3 6" id="KW-0812">Transmembrane</keyword>
<dbReference type="Proteomes" id="UP000230750">
    <property type="component" value="Unassembled WGS sequence"/>
</dbReference>
<comment type="caution">
    <text evidence="8">The sequence shown here is derived from an EMBL/GenBank/DDBJ whole genome shotgun (WGS) entry which is preliminary data.</text>
</comment>
<dbReference type="EMBL" id="MRZV01000606">
    <property type="protein sequence ID" value="PIK47033.1"/>
    <property type="molecule type" value="Genomic_DNA"/>
</dbReference>
<dbReference type="OrthoDB" id="191706at2759"/>
<keyword evidence="9" id="KW-1185">Reference proteome</keyword>
<evidence type="ECO:0000259" key="7">
    <source>
        <dbReference type="Pfam" id="PF10277"/>
    </source>
</evidence>
<dbReference type="GO" id="GO:0012505">
    <property type="term" value="C:endomembrane system"/>
    <property type="evidence" value="ECO:0007669"/>
    <property type="project" value="UniProtKB-SubCell"/>
</dbReference>
<dbReference type="AlphaFoldDB" id="A0A2G8KGA8"/>
<protein>
    <submittedName>
        <fullName evidence="8">Putative DNA damage-regulated autophagy modulator protein 1</fullName>
    </submittedName>
</protein>
<gene>
    <name evidence="8" type="ORF">BSL78_16091</name>
</gene>
<dbReference type="PANTHER" id="PTHR21324">
    <property type="entry name" value="FASTING-INDUCIBLE INTEGRAL MEMBRANE PROTEIN TM6P1-RELATED"/>
    <property type="match status" value="1"/>
</dbReference>
<feature type="transmembrane region" description="Helical" evidence="6">
    <location>
        <begin position="119"/>
        <end position="138"/>
    </location>
</feature>
<organism evidence="8 9">
    <name type="scientific">Stichopus japonicus</name>
    <name type="common">Sea cucumber</name>
    <dbReference type="NCBI Taxonomy" id="307972"/>
    <lineage>
        <taxon>Eukaryota</taxon>
        <taxon>Metazoa</taxon>
        <taxon>Echinodermata</taxon>
        <taxon>Eleutherozoa</taxon>
        <taxon>Echinozoa</taxon>
        <taxon>Holothuroidea</taxon>
        <taxon>Aspidochirotacea</taxon>
        <taxon>Aspidochirotida</taxon>
        <taxon>Stichopodidae</taxon>
        <taxon>Apostichopus</taxon>
    </lineage>
</organism>
<feature type="transmembrane region" description="Helical" evidence="6">
    <location>
        <begin position="51"/>
        <end position="74"/>
    </location>
</feature>